<feature type="signal peptide" evidence="1">
    <location>
        <begin position="1"/>
        <end position="24"/>
    </location>
</feature>
<dbReference type="EMBL" id="BSNG01000001">
    <property type="protein sequence ID" value="GLQ11200.1"/>
    <property type="molecule type" value="Genomic_DNA"/>
</dbReference>
<comment type="caution">
    <text evidence="2">The sequence shown here is derived from an EMBL/GenBank/DDBJ whole genome shotgun (WGS) entry which is preliminary data.</text>
</comment>
<keyword evidence="1" id="KW-0732">Signal</keyword>
<gene>
    <name evidence="2" type="ORF">GCM10007913_31320</name>
</gene>
<reference evidence="2" key="1">
    <citation type="journal article" date="2014" name="Int. J. Syst. Evol. Microbiol.">
        <title>Complete genome of a new Firmicutes species belonging to the dominant human colonic microbiota ('Ruminococcus bicirculans') reveals two chromosomes and a selective capacity to utilize plant glucans.</title>
        <authorList>
            <consortium name="NISC Comparative Sequencing Program"/>
            <person name="Wegmann U."/>
            <person name="Louis P."/>
            <person name="Goesmann A."/>
            <person name="Henrissat B."/>
            <person name="Duncan S.H."/>
            <person name="Flint H.J."/>
        </authorList>
    </citation>
    <scope>NUCLEOTIDE SEQUENCE</scope>
    <source>
        <strain evidence="2">NBRC 103855</strain>
    </source>
</reference>
<evidence type="ECO:0000313" key="2">
    <source>
        <dbReference type="EMBL" id="GLQ11200.1"/>
    </source>
</evidence>
<keyword evidence="3" id="KW-1185">Reference proteome</keyword>
<evidence type="ECO:0000256" key="1">
    <source>
        <dbReference type="SAM" id="SignalP"/>
    </source>
</evidence>
<proteinExistence type="predicted"/>
<feature type="chain" id="PRO_5045513880" evidence="1">
    <location>
        <begin position="25"/>
        <end position="151"/>
    </location>
</feature>
<protein>
    <submittedName>
        <fullName evidence="2">Uncharacterized protein</fullName>
    </submittedName>
</protein>
<evidence type="ECO:0000313" key="3">
    <source>
        <dbReference type="Proteomes" id="UP001161406"/>
    </source>
</evidence>
<sequence>MKMKSVRNLLLALALVLIGGAPIAADDAVVNQTMDQMFGDHTKYQAAIEALQTAVAAQDAKGVAELVDYPIGVEVNGKETNIRSAKTFEENYAGIITPAIAKVITEQKYADLFVNYKGVMFGDGQVWLSGICKDNECKDFDVKIETIQNVP</sequence>
<reference evidence="2" key="2">
    <citation type="submission" date="2023-01" db="EMBL/GenBank/DDBJ databases">
        <title>Draft genome sequence of Devosia yakushimensis strain NBRC 103855.</title>
        <authorList>
            <person name="Sun Q."/>
            <person name="Mori K."/>
        </authorList>
    </citation>
    <scope>NUCLEOTIDE SEQUENCE</scope>
    <source>
        <strain evidence="2">NBRC 103855</strain>
    </source>
</reference>
<name>A0ABQ5UJ51_9HYPH</name>
<organism evidence="2 3">
    <name type="scientific">Devosia yakushimensis</name>
    <dbReference type="NCBI Taxonomy" id="470028"/>
    <lineage>
        <taxon>Bacteria</taxon>
        <taxon>Pseudomonadati</taxon>
        <taxon>Pseudomonadota</taxon>
        <taxon>Alphaproteobacteria</taxon>
        <taxon>Hyphomicrobiales</taxon>
        <taxon>Devosiaceae</taxon>
        <taxon>Devosia</taxon>
    </lineage>
</organism>
<accession>A0ABQ5UJ51</accession>
<dbReference type="Proteomes" id="UP001161406">
    <property type="component" value="Unassembled WGS sequence"/>
</dbReference>
<dbReference type="RefSeq" id="WP_284392478.1">
    <property type="nucleotide sequence ID" value="NZ_BSNG01000001.1"/>
</dbReference>